<keyword evidence="6 7" id="KW-0057">Aromatic amino acid biosynthesis</keyword>
<sequence>MEQYHIPSIIILVGPKHSGKTSTGRALANLISGTFFDLDNEITRIYGKSPRELFNEGEQIFRNAELEAVQKLLQLINNKDTSYLAKPIIVATGGGIVDNFKAITLLQQTGFIIYLELSSQTAWERIWYTAERSGDLPPFLKTENPETTHRNLHVRRSQLYRDLANLIIDAEIEPPEARAQEILKKLSQKIP</sequence>
<keyword evidence="9" id="KW-1185">Reference proteome</keyword>
<dbReference type="CDD" id="cd00464">
    <property type="entry name" value="SK"/>
    <property type="match status" value="1"/>
</dbReference>
<dbReference type="Pfam" id="PF01202">
    <property type="entry name" value="SKI"/>
    <property type="match status" value="1"/>
</dbReference>
<dbReference type="GO" id="GO:0008652">
    <property type="term" value="P:amino acid biosynthetic process"/>
    <property type="evidence" value="ECO:0007669"/>
    <property type="project" value="UniProtKB-KW"/>
</dbReference>
<keyword evidence="2 7" id="KW-0808">Transferase</keyword>
<evidence type="ECO:0000256" key="3">
    <source>
        <dbReference type="ARBA" id="ARBA00022741"/>
    </source>
</evidence>
<dbReference type="PANTHER" id="PTHR21087:SF16">
    <property type="entry name" value="SHIKIMATE KINASE 1, CHLOROPLASTIC"/>
    <property type="match status" value="1"/>
</dbReference>
<dbReference type="HAMAP" id="MF_00109">
    <property type="entry name" value="Shikimate_kinase"/>
    <property type="match status" value="1"/>
</dbReference>
<dbReference type="AlphaFoldDB" id="F8EZG7"/>
<evidence type="ECO:0000256" key="7">
    <source>
        <dbReference type="HAMAP-Rule" id="MF_00109"/>
    </source>
</evidence>
<comment type="similarity">
    <text evidence="7">Belongs to the shikimate kinase family.</text>
</comment>
<organism evidence="8 9">
    <name type="scientific">Gracilinema caldarium (strain ATCC 51460 / DSM 7334 / H1)</name>
    <name type="common">Treponema caldarium</name>
    <dbReference type="NCBI Taxonomy" id="744872"/>
    <lineage>
        <taxon>Bacteria</taxon>
        <taxon>Pseudomonadati</taxon>
        <taxon>Spirochaetota</taxon>
        <taxon>Spirochaetia</taxon>
        <taxon>Spirochaetales</taxon>
        <taxon>Breznakiellaceae</taxon>
        <taxon>Gracilinema</taxon>
    </lineage>
</organism>
<name>F8EZG7_GRAC1</name>
<dbReference type="GO" id="GO:0004765">
    <property type="term" value="F:shikimate kinase activity"/>
    <property type="evidence" value="ECO:0007669"/>
    <property type="project" value="UniProtKB-UniRule"/>
</dbReference>
<dbReference type="Proteomes" id="UP000000503">
    <property type="component" value="Chromosome"/>
</dbReference>
<feature type="binding site" evidence="7">
    <location>
        <position position="156"/>
    </location>
    <ligand>
        <name>substrate</name>
    </ligand>
</feature>
<feature type="binding site" evidence="7">
    <location>
        <position position="39"/>
    </location>
    <ligand>
        <name>substrate</name>
    </ligand>
</feature>
<gene>
    <name evidence="7" type="primary">aroK</name>
    <name evidence="8" type="ordered locus">Spica_2063</name>
</gene>
<keyword evidence="3 7" id="KW-0547">Nucleotide-binding</keyword>
<reference evidence="9" key="1">
    <citation type="journal article" date="2013" name="Stand. Genomic Sci.">
        <title>Genome sequence of the thermophilic fresh-water bacterium Spirochaeta caldaria type strain (H1(T)), reclassification of Spirochaeta caldaria, Spirochaeta stenostrepta, and Spirochaeta zuelzerae in the genus Treponema as Treponema caldaria comb. nov., Treponema stenostrepta comb. nov., and Treponema zuelzerae comb. nov., and emendation of the genus Treponema.</title>
        <authorList>
            <person name="Abt B."/>
            <person name="Goker M."/>
            <person name="Scheuner C."/>
            <person name="Han C."/>
            <person name="Lu M."/>
            <person name="Misra M."/>
            <person name="Lapidus A."/>
            <person name="Nolan M."/>
            <person name="Lucas S."/>
            <person name="Hammon N."/>
            <person name="Deshpande S."/>
            <person name="Cheng J.F."/>
            <person name="Tapia R."/>
            <person name="Goodwin L.A."/>
            <person name="Pitluck S."/>
            <person name="Liolios K."/>
            <person name="Pagani I."/>
            <person name="Ivanova N."/>
            <person name="Mavromatis K."/>
            <person name="Mikhailova N."/>
            <person name="Huntemann M."/>
            <person name="Pati A."/>
            <person name="Chen A."/>
            <person name="Palaniappan K."/>
            <person name="Land M."/>
            <person name="Hauser L."/>
            <person name="Jeffries C.D."/>
            <person name="Rohde M."/>
            <person name="Spring S."/>
            <person name="Gronow S."/>
            <person name="Detter J.C."/>
            <person name="Bristow J."/>
            <person name="Eisen J.A."/>
            <person name="Markowitz V."/>
            <person name="Hugenholtz P."/>
            <person name="Kyrpides N.C."/>
            <person name="Woyke T."/>
            <person name="Klenk H.P."/>
        </authorList>
    </citation>
    <scope>NUCLEOTIDE SEQUENCE</scope>
    <source>
        <strain evidence="9">ATCC 51460 / DSM 7334 / H1</strain>
    </source>
</reference>
<feature type="binding site" evidence="7">
    <location>
        <position position="21"/>
    </location>
    <ligand>
        <name>Mg(2+)</name>
        <dbReference type="ChEBI" id="CHEBI:18420"/>
    </ligand>
</feature>
<feature type="binding site" evidence="7">
    <location>
        <position position="94"/>
    </location>
    <ligand>
        <name>substrate</name>
    </ligand>
</feature>
<comment type="pathway">
    <text evidence="7">Metabolic intermediate biosynthesis; chorismate biosynthesis; chorismate from D-erythrose 4-phosphate and phosphoenolpyruvate: step 5/7.</text>
</comment>
<keyword evidence="5 7" id="KW-0067">ATP-binding</keyword>
<comment type="subcellular location">
    <subcellularLocation>
        <location evidence="7">Cytoplasm</location>
    </subcellularLocation>
</comment>
<dbReference type="RefSeq" id="WP_013969479.1">
    <property type="nucleotide sequence ID" value="NC_015732.1"/>
</dbReference>
<dbReference type="UniPathway" id="UPA00053">
    <property type="reaction ID" value="UER00088"/>
</dbReference>
<evidence type="ECO:0000256" key="2">
    <source>
        <dbReference type="ARBA" id="ARBA00022679"/>
    </source>
</evidence>
<comment type="caution">
    <text evidence="7">Lacks conserved residue(s) required for the propagation of feature annotation.</text>
</comment>
<dbReference type="PANTHER" id="PTHR21087">
    <property type="entry name" value="SHIKIMATE KINASE"/>
    <property type="match status" value="1"/>
</dbReference>
<keyword evidence="7" id="KW-0479">Metal-binding</keyword>
<dbReference type="Gene3D" id="3.40.50.300">
    <property type="entry name" value="P-loop containing nucleotide triphosphate hydrolases"/>
    <property type="match status" value="1"/>
</dbReference>
<evidence type="ECO:0000256" key="4">
    <source>
        <dbReference type="ARBA" id="ARBA00022777"/>
    </source>
</evidence>
<comment type="subunit">
    <text evidence="7">Monomer.</text>
</comment>
<comment type="catalytic activity">
    <reaction evidence="7">
        <text>shikimate + ATP = 3-phosphoshikimate + ADP + H(+)</text>
        <dbReference type="Rhea" id="RHEA:13121"/>
        <dbReference type="ChEBI" id="CHEBI:15378"/>
        <dbReference type="ChEBI" id="CHEBI:30616"/>
        <dbReference type="ChEBI" id="CHEBI:36208"/>
        <dbReference type="ChEBI" id="CHEBI:145989"/>
        <dbReference type="ChEBI" id="CHEBI:456216"/>
        <dbReference type="EC" id="2.7.1.71"/>
    </reaction>
</comment>
<feature type="binding site" evidence="7">
    <location>
        <position position="62"/>
    </location>
    <ligand>
        <name>substrate</name>
    </ligand>
</feature>
<feature type="binding site" evidence="7">
    <location>
        <begin position="17"/>
        <end position="22"/>
    </location>
    <ligand>
        <name>ATP</name>
        <dbReference type="ChEBI" id="CHEBI:30616"/>
    </ligand>
</feature>
<comment type="cofactor">
    <cofactor evidence="7">
        <name>Mg(2+)</name>
        <dbReference type="ChEBI" id="CHEBI:18420"/>
    </cofactor>
    <text evidence="7">Binds 1 Mg(2+) ion per subunit.</text>
</comment>
<dbReference type="InterPro" id="IPR000623">
    <property type="entry name" value="Shikimate_kinase/TSH1"/>
</dbReference>
<dbReference type="OrthoDB" id="359948at2"/>
<keyword evidence="7" id="KW-0460">Magnesium</keyword>
<evidence type="ECO:0000256" key="5">
    <source>
        <dbReference type="ARBA" id="ARBA00022840"/>
    </source>
</evidence>
<evidence type="ECO:0000256" key="6">
    <source>
        <dbReference type="ARBA" id="ARBA00023141"/>
    </source>
</evidence>
<dbReference type="STRING" id="744872.Spica_2063"/>
<dbReference type="PRINTS" id="PR01100">
    <property type="entry name" value="SHIKIMTKNASE"/>
</dbReference>
<dbReference type="GO" id="GO:0005524">
    <property type="term" value="F:ATP binding"/>
    <property type="evidence" value="ECO:0007669"/>
    <property type="project" value="UniProtKB-UniRule"/>
</dbReference>
<dbReference type="eggNOG" id="COG0703">
    <property type="taxonomic scope" value="Bacteria"/>
</dbReference>
<dbReference type="SUPFAM" id="SSF52540">
    <property type="entry name" value="P-loop containing nucleoside triphosphate hydrolases"/>
    <property type="match status" value="1"/>
</dbReference>
<proteinExistence type="inferred from homology"/>
<evidence type="ECO:0000313" key="9">
    <source>
        <dbReference type="Proteomes" id="UP000000503"/>
    </source>
</evidence>
<dbReference type="GO" id="GO:0000287">
    <property type="term" value="F:magnesium ion binding"/>
    <property type="evidence" value="ECO:0007669"/>
    <property type="project" value="UniProtKB-UniRule"/>
</dbReference>
<dbReference type="GO" id="GO:0009423">
    <property type="term" value="P:chorismate biosynthetic process"/>
    <property type="evidence" value="ECO:0007669"/>
    <property type="project" value="UniProtKB-UniRule"/>
</dbReference>
<keyword evidence="4 7" id="KW-0418">Kinase</keyword>
<comment type="function">
    <text evidence="7">Catalyzes the specific phosphorylation of the 3-hydroxyl group of shikimic acid using ATP as a cosubstrate.</text>
</comment>
<dbReference type="EC" id="2.7.1.71" evidence="7"/>
<dbReference type="KEGG" id="scd:Spica_2063"/>
<dbReference type="GO" id="GO:0009073">
    <property type="term" value="P:aromatic amino acid family biosynthetic process"/>
    <property type="evidence" value="ECO:0007669"/>
    <property type="project" value="UniProtKB-KW"/>
</dbReference>
<dbReference type="InterPro" id="IPR031322">
    <property type="entry name" value="Shikimate/glucono_kinase"/>
</dbReference>
<protein>
    <recommendedName>
        <fullName evidence="7">Shikimate kinase</fullName>
        <shortName evidence="7">SK</shortName>
        <ecNumber evidence="7">2.7.1.71</ecNumber>
    </recommendedName>
</protein>
<accession>F8EZG7</accession>
<feature type="binding site" evidence="7">
    <location>
        <position position="132"/>
    </location>
    <ligand>
        <name>ATP</name>
        <dbReference type="ChEBI" id="CHEBI:30616"/>
    </ligand>
</feature>
<keyword evidence="7" id="KW-0963">Cytoplasm</keyword>
<dbReference type="InterPro" id="IPR027417">
    <property type="entry name" value="P-loop_NTPase"/>
</dbReference>
<dbReference type="HOGENOM" id="CLU_057607_4_2_12"/>
<evidence type="ECO:0000313" key="8">
    <source>
        <dbReference type="EMBL" id="AEJ20190.1"/>
    </source>
</evidence>
<keyword evidence="1 7" id="KW-0028">Amino-acid biosynthesis</keyword>
<evidence type="ECO:0000256" key="1">
    <source>
        <dbReference type="ARBA" id="ARBA00022605"/>
    </source>
</evidence>
<dbReference type="GO" id="GO:0005829">
    <property type="term" value="C:cytosol"/>
    <property type="evidence" value="ECO:0007669"/>
    <property type="project" value="TreeGrafter"/>
</dbReference>
<dbReference type="EMBL" id="CP002868">
    <property type="protein sequence ID" value="AEJ20190.1"/>
    <property type="molecule type" value="Genomic_DNA"/>
</dbReference>